<gene>
    <name evidence="2" type="ORF">LCGC14_1771520</name>
</gene>
<dbReference type="AlphaFoldDB" id="A0A0F9HKK4"/>
<organism evidence="2">
    <name type="scientific">marine sediment metagenome</name>
    <dbReference type="NCBI Taxonomy" id="412755"/>
    <lineage>
        <taxon>unclassified sequences</taxon>
        <taxon>metagenomes</taxon>
        <taxon>ecological metagenomes</taxon>
    </lineage>
</organism>
<reference evidence="2" key="1">
    <citation type="journal article" date="2015" name="Nature">
        <title>Complex archaea that bridge the gap between prokaryotes and eukaryotes.</title>
        <authorList>
            <person name="Spang A."/>
            <person name="Saw J.H."/>
            <person name="Jorgensen S.L."/>
            <person name="Zaremba-Niedzwiedzka K."/>
            <person name="Martijn J."/>
            <person name="Lind A.E."/>
            <person name="van Eijk R."/>
            <person name="Schleper C."/>
            <person name="Guy L."/>
            <person name="Ettema T.J."/>
        </authorList>
    </citation>
    <scope>NUCLEOTIDE SEQUENCE</scope>
</reference>
<accession>A0A0F9HKK4</accession>
<comment type="caution">
    <text evidence="2">The sequence shown here is derived from an EMBL/GenBank/DDBJ whole genome shotgun (WGS) entry which is preliminary data.</text>
</comment>
<evidence type="ECO:0000256" key="1">
    <source>
        <dbReference type="SAM" id="MobiDB-lite"/>
    </source>
</evidence>
<protein>
    <submittedName>
        <fullName evidence="2">Uncharacterized protein</fullName>
    </submittedName>
</protein>
<sequence length="847" mass="89980">MPLIDLGPAPTKQKKGLIDLGPAPQQGALGALKPESFVGPLPESFVGPLYAGAGEIRPLPAAPPVEGIRPIAGPDDITLQAAPTPTVAPVKRPKQTIGAMVPFGMPPGSGFGDPLGLSEITTAIREMIAPTTPYTEKEATRAYKEIPRTLENVGMRVLTLGGLAGPLMGLKPSELRAALDEDIRESAGFGEALAPALGETTLLAVEWGYLYPKLFKLVGAAPRIISKIPGVSRGAKALKGLGGIEKLAAKYPRLYNRVSKVLGAFSKGATVGTITALPEALGEELPAGEVLKHTGKSAAIMGGIATTFQVLSQVDTARYVKQLRNSLIKASNQRFSTRITELESTLPPRQANEAIKGLANTKRLELQQIDNIVSAAEAQLIGLKSGKLYQQGQGMVESPQQAADRFIRQGIGEGKPFKGEPLLKKGLGQAKPFIEMPTTRAGEVRESLAEAAKVARHPVEAARKAVARRPSVPTAPKVVTPPPVVPGVSTAEVSPEKRQQAIDFVKGVLSQEHYAALKEKAKIKIGQRILAEQGLEVTADELAETAVTEGEQAPDKPVVGQKASEAVEPPIALPELKDQGKLGVWEEGQFIPEPPAELAKIVNTVRKNEGEEAANIVKSLLDKGIQTESVHDKQDEILVGVSNLSEENNTILQDAGLAVEKMPPLSGEFIRFSKIAPTAKPEGKVFFHAERTVGDIKEGKLLGVFLTEDRAIAEGFAGGKGKVSEIDVKVKKPLVVEPINKEFPEAFSGEEFIQAIQNAGVKFDQDVDGDTFSEILDDAGLPLIKAIKKAGFDALVFPDVQGNKSFTTTLVFDKALIQSAQPPTTAKPEAVGVAGAEFIKDRWDSSK</sequence>
<feature type="region of interest" description="Disordered" evidence="1">
    <location>
        <begin position="547"/>
        <end position="567"/>
    </location>
</feature>
<proteinExistence type="predicted"/>
<name>A0A0F9HKK4_9ZZZZ</name>
<dbReference type="EMBL" id="LAZR01016617">
    <property type="protein sequence ID" value="KKM03727.1"/>
    <property type="molecule type" value="Genomic_DNA"/>
</dbReference>
<evidence type="ECO:0000313" key="2">
    <source>
        <dbReference type="EMBL" id="KKM03727.1"/>
    </source>
</evidence>
<feature type="non-terminal residue" evidence="2">
    <location>
        <position position="847"/>
    </location>
</feature>